<keyword evidence="2" id="KW-0472">Membrane</keyword>
<dbReference type="AlphaFoldDB" id="A0A9P9I6U6"/>
<name>A0A9P9I6U6_9HYPO</name>
<accession>A0A9P9I6U6</accession>
<protein>
    <submittedName>
        <fullName evidence="3">Uncharacterized protein</fullName>
    </submittedName>
</protein>
<keyword evidence="4" id="KW-1185">Reference proteome</keyword>
<feature type="transmembrane region" description="Helical" evidence="2">
    <location>
        <begin position="311"/>
        <end position="336"/>
    </location>
</feature>
<gene>
    <name evidence="3" type="ORF">B0J13DRAFT_315668</name>
</gene>
<keyword evidence="2" id="KW-0812">Transmembrane</keyword>
<feature type="region of interest" description="Disordered" evidence="1">
    <location>
        <begin position="345"/>
        <end position="364"/>
    </location>
</feature>
<keyword evidence="2" id="KW-1133">Transmembrane helix</keyword>
<dbReference type="OrthoDB" id="3547571at2759"/>
<reference evidence="3" key="1">
    <citation type="journal article" date="2021" name="Nat. Commun.">
        <title>Genetic determinants of endophytism in the Arabidopsis root mycobiome.</title>
        <authorList>
            <person name="Mesny F."/>
            <person name="Miyauchi S."/>
            <person name="Thiergart T."/>
            <person name="Pickel B."/>
            <person name="Atanasova L."/>
            <person name="Karlsson M."/>
            <person name="Huettel B."/>
            <person name="Barry K.W."/>
            <person name="Haridas S."/>
            <person name="Chen C."/>
            <person name="Bauer D."/>
            <person name="Andreopoulos W."/>
            <person name="Pangilinan J."/>
            <person name="LaButti K."/>
            <person name="Riley R."/>
            <person name="Lipzen A."/>
            <person name="Clum A."/>
            <person name="Drula E."/>
            <person name="Henrissat B."/>
            <person name="Kohler A."/>
            <person name="Grigoriev I.V."/>
            <person name="Martin F.M."/>
            <person name="Hacquard S."/>
        </authorList>
    </citation>
    <scope>NUCLEOTIDE SEQUENCE</scope>
    <source>
        <strain evidence="3">MPI-CAGE-AT-0021</strain>
    </source>
</reference>
<evidence type="ECO:0000256" key="2">
    <source>
        <dbReference type="SAM" id="Phobius"/>
    </source>
</evidence>
<sequence>MFLSCLSSASSTLPIFSLSIFYYASNHSSLGHSTTQNAISPSQSAMQSPIHSYWLLVLPHFSILNFVQALVTALPTITPTPQLRNFDHHSGNELQKRSITTELSTCGYLNGDPDRIRTANSGYVCRVDTKNGLWGFCPNTVIVAKDCGLAGSCFDGRACSRGCGMTEIEDLTTFTCTGTTYCSTALLTFGVDQTYSYIACGAKSGIDHYQITPNQETATTTSSTKSSITSLSISGRTSGAESRTTNIPESSESTIKTATNSEPSDSDSGPIHTSSKLEVQTPTTSDDNEAEVASAAPGADSESADKSSTNIGTIIGGVIGGLALICGTAIMAIYLLRKSNSRRFNSTSADQDSAQLPLSSVRTSTKQPHELIGWTPAELPGNHYHGRQQAVELSG</sequence>
<evidence type="ECO:0000313" key="3">
    <source>
        <dbReference type="EMBL" id="KAH7109172.1"/>
    </source>
</evidence>
<evidence type="ECO:0000313" key="4">
    <source>
        <dbReference type="Proteomes" id="UP000717696"/>
    </source>
</evidence>
<feature type="compositionally biased region" description="Low complexity" evidence="1">
    <location>
        <begin position="217"/>
        <end position="238"/>
    </location>
</feature>
<feature type="region of interest" description="Disordered" evidence="1">
    <location>
        <begin position="217"/>
        <end position="310"/>
    </location>
</feature>
<evidence type="ECO:0000256" key="1">
    <source>
        <dbReference type="SAM" id="MobiDB-lite"/>
    </source>
</evidence>
<dbReference type="EMBL" id="JAGMUU010000076">
    <property type="protein sequence ID" value="KAH7109172.1"/>
    <property type="molecule type" value="Genomic_DNA"/>
</dbReference>
<comment type="caution">
    <text evidence="3">The sequence shown here is derived from an EMBL/GenBank/DDBJ whole genome shotgun (WGS) entry which is preliminary data.</text>
</comment>
<organism evidence="3 4">
    <name type="scientific">Dactylonectria estremocensis</name>
    <dbReference type="NCBI Taxonomy" id="1079267"/>
    <lineage>
        <taxon>Eukaryota</taxon>
        <taxon>Fungi</taxon>
        <taxon>Dikarya</taxon>
        <taxon>Ascomycota</taxon>
        <taxon>Pezizomycotina</taxon>
        <taxon>Sordariomycetes</taxon>
        <taxon>Hypocreomycetidae</taxon>
        <taxon>Hypocreales</taxon>
        <taxon>Nectriaceae</taxon>
        <taxon>Dactylonectria</taxon>
    </lineage>
</organism>
<feature type="compositionally biased region" description="Polar residues" evidence="1">
    <location>
        <begin position="239"/>
        <end position="285"/>
    </location>
</feature>
<dbReference type="Proteomes" id="UP000717696">
    <property type="component" value="Unassembled WGS sequence"/>
</dbReference>
<proteinExistence type="predicted"/>